<dbReference type="RefSeq" id="WP_015920119.1">
    <property type="nucleotide sequence ID" value="NC_011978.1"/>
</dbReference>
<dbReference type="InterPro" id="IPR050515">
    <property type="entry name" value="Beta-lactam/transpept"/>
</dbReference>
<gene>
    <name evidence="4" type="ordered locus">CTN_1705</name>
</gene>
<sequence length="583" mass="64760">MEKRLTLLLAVFALFLAVSFINLFFFPPAGQKSHWYVSIPPKRGSILDAKGRKIAYDSPVYVAYLDVEFFKRQHGSKSALERTLKACGIEKDPEEVLKYRFYRLTEAEDKESVLKRLDPDILPFVSLEVEYRRKKFQDYSTGVLIGAVLNGQGKGGVEGFFDDALKGKRKGTLEFLYKGARLSPVLTDYVLPEDGQDVHLSIDLDLQRHVYRIISDAVKEFSAEAGHAIVMESKTGKILSMVTTRDWNDLIGGYIEPGSTIKPVVYAIALETKSASPSFSVECEGMIKPVENLNIIIRDIEEHGKVDFLTGIVKSCNVMSVRVGDLIVRHIGVEGFYEWLKKAGFGEKTGMEMEGEIDGVLRNPKEWSLIDPAEISIGQGIGVTPVQLVAFLNVFANGGYWIKPSILKESPVQKRKVFSETTAETIKKAMIEVVEEGTGKLAQVRGLEIAGKTGTAQKAVGGKYQNLYHSLFVGFFPADDPKYTIMVHLDSPSEAFYGGDVAAPVFRKIVELLTEKEKKKITLIRGLMPDLVGLPVRDALLVLEELGIEDVELKDKGWMVSDQTPPPDHPLEGKVVLILGNQK</sequence>
<dbReference type="AlphaFoldDB" id="B9KA98"/>
<dbReference type="GO" id="GO:0008658">
    <property type="term" value="F:penicillin binding"/>
    <property type="evidence" value="ECO:0007669"/>
    <property type="project" value="InterPro"/>
</dbReference>
<dbReference type="SUPFAM" id="SSF56601">
    <property type="entry name" value="beta-lactamase/transpeptidase-like"/>
    <property type="match status" value="1"/>
</dbReference>
<dbReference type="Gene3D" id="3.90.1310.10">
    <property type="entry name" value="Penicillin-binding protein 2a (Domain 2)"/>
    <property type="match status" value="1"/>
</dbReference>
<evidence type="ECO:0000313" key="5">
    <source>
        <dbReference type="Proteomes" id="UP000000445"/>
    </source>
</evidence>
<dbReference type="Gene3D" id="3.30.450.330">
    <property type="match status" value="1"/>
</dbReference>
<dbReference type="EMBL" id="CP000916">
    <property type="protein sequence ID" value="ACM23881.1"/>
    <property type="molecule type" value="Genomic_DNA"/>
</dbReference>
<dbReference type="PROSITE" id="PS51178">
    <property type="entry name" value="PASTA"/>
    <property type="match status" value="1"/>
</dbReference>
<dbReference type="InterPro" id="IPR001460">
    <property type="entry name" value="PCN-bd_Tpept"/>
</dbReference>
<evidence type="ECO:0000259" key="3">
    <source>
        <dbReference type="PROSITE" id="PS51178"/>
    </source>
</evidence>
<dbReference type="SUPFAM" id="SSF56519">
    <property type="entry name" value="Penicillin binding protein dimerisation domain"/>
    <property type="match status" value="1"/>
</dbReference>
<evidence type="ECO:0000256" key="2">
    <source>
        <dbReference type="ARBA" id="ARBA00023136"/>
    </source>
</evidence>
<keyword evidence="5" id="KW-1185">Reference proteome</keyword>
<dbReference type="eggNOG" id="COG0768">
    <property type="taxonomic scope" value="Bacteria"/>
</dbReference>
<protein>
    <submittedName>
        <fullName evidence="4">Penicillin-binding protein 2</fullName>
    </submittedName>
</protein>
<dbReference type="InterPro" id="IPR005543">
    <property type="entry name" value="PASTA_dom"/>
</dbReference>
<dbReference type="InterPro" id="IPR012338">
    <property type="entry name" value="Beta-lactam/transpept-like"/>
</dbReference>
<dbReference type="STRING" id="309803.CTN_1705"/>
<dbReference type="PANTHER" id="PTHR30627">
    <property type="entry name" value="PEPTIDOGLYCAN D,D-TRANSPEPTIDASE"/>
    <property type="match status" value="1"/>
</dbReference>
<dbReference type="Pfam" id="PF00905">
    <property type="entry name" value="Transpeptidase"/>
    <property type="match status" value="1"/>
</dbReference>
<proteinExistence type="predicted"/>
<evidence type="ECO:0000256" key="1">
    <source>
        <dbReference type="ARBA" id="ARBA00004370"/>
    </source>
</evidence>
<dbReference type="PANTHER" id="PTHR30627:SF1">
    <property type="entry name" value="PEPTIDOGLYCAN D,D-TRANSPEPTIDASE FTSI"/>
    <property type="match status" value="1"/>
</dbReference>
<evidence type="ECO:0000313" key="4">
    <source>
        <dbReference type="EMBL" id="ACM23881.1"/>
    </source>
</evidence>
<feature type="domain" description="PASTA" evidence="3">
    <location>
        <begin position="522"/>
        <end position="581"/>
    </location>
</feature>
<organism evidence="4 5">
    <name type="scientific">Thermotoga neapolitana (strain ATCC 49049 / DSM 4359 / NBRC 107923 / NS-E)</name>
    <dbReference type="NCBI Taxonomy" id="309803"/>
    <lineage>
        <taxon>Bacteria</taxon>
        <taxon>Thermotogati</taxon>
        <taxon>Thermotogota</taxon>
        <taxon>Thermotogae</taxon>
        <taxon>Thermotogales</taxon>
        <taxon>Thermotogaceae</taxon>
        <taxon>Thermotoga</taxon>
    </lineage>
</organism>
<dbReference type="GO" id="GO:0005886">
    <property type="term" value="C:plasma membrane"/>
    <property type="evidence" value="ECO:0007669"/>
    <property type="project" value="TreeGrafter"/>
</dbReference>
<dbReference type="KEGG" id="tna:CTN_1705"/>
<accession>B9KA98</accession>
<dbReference type="HOGENOM" id="CLU_009289_6_0_0"/>
<comment type="subcellular location">
    <subcellularLocation>
        <location evidence="1">Membrane</location>
    </subcellularLocation>
</comment>
<dbReference type="InterPro" id="IPR036138">
    <property type="entry name" value="PBP_dimer_sf"/>
</dbReference>
<dbReference type="Proteomes" id="UP000000445">
    <property type="component" value="Chromosome"/>
</dbReference>
<dbReference type="Pfam" id="PF03793">
    <property type="entry name" value="PASTA"/>
    <property type="match status" value="1"/>
</dbReference>
<reference evidence="4 5" key="1">
    <citation type="journal article" date="2009" name="Biosci. Biotechnol. Biochem.">
        <title>WeGAS: a web-based microbial genome annotation system.</title>
        <authorList>
            <person name="Lee D."/>
            <person name="Seo H."/>
            <person name="Park C."/>
            <person name="Park K."/>
        </authorList>
    </citation>
    <scope>NUCLEOTIDE SEQUENCE [LARGE SCALE GENOMIC DNA]</scope>
    <source>
        <strain evidence="5">ATCC 49049 / DSM 4359 / NBRC 107923 / NS-E</strain>
    </source>
</reference>
<dbReference type="GO" id="GO:0071555">
    <property type="term" value="P:cell wall organization"/>
    <property type="evidence" value="ECO:0007669"/>
    <property type="project" value="TreeGrafter"/>
</dbReference>
<name>B9KA98_THENN</name>
<dbReference type="SMART" id="SM00740">
    <property type="entry name" value="PASTA"/>
    <property type="match status" value="1"/>
</dbReference>
<keyword evidence="2" id="KW-0472">Membrane</keyword>
<dbReference type="Gene3D" id="3.40.710.10">
    <property type="entry name" value="DD-peptidase/beta-lactamase superfamily"/>
    <property type="match status" value="1"/>
</dbReference>